<evidence type="ECO:0000313" key="8">
    <source>
        <dbReference type="EMBL" id="KAK6624135.1"/>
    </source>
</evidence>
<dbReference type="PANTHER" id="PTHR46805">
    <property type="entry name" value="FORKHEAD BOX PROTEIN J1"/>
    <property type="match status" value="1"/>
</dbReference>
<feature type="compositionally biased region" description="Polar residues" evidence="6">
    <location>
        <begin position="208"/>
        <end position="225"/>
    </location>
</feature>
<evidence type="ECO:0000256" key="4">
    <source>
        <dbReference type="ARBA" id="ARBA00023242"/>
    </source>
</evidence>
<dbReference type="Pfam" id="PF00250">
    <property type="entry name" value="Forkhead"/>
    <property type="match status" value="1"/>
</dbReference>
<proteinExistence type="predicted"/>
<evidence type="ECO:0000313" key="9">
    <source>
        <dbReference type="Proteomes" id="UP001359485"/>
    </source>
</evidence>
<dbReference type="InterPro" id="IPR036388">
    <property type="entry name" value="WH-like_DNA-bd_sf"/>
</dbReference>
<dbReference type="PROSITE" id="PS50039">
    <property type="entry name" value="FORK_HEAD_3"/>
    <property type="match status" value="1"/>
</dbReference>
<evidence type="ECO:0000256" key="3">
    <source>
        <dbReference type="ARBA" id="ARBA00023163"/>
    </source>
</evidence>
<dbReference type="InterPro" id="IPR047513">
    <property type="entry name" value="FOXJ1"/>
</dbReference>
<accession>A0ABR1ANS0</accession>
<keyword evidence="2 5" id="KW-0238">DNA-binding</keyword>
<evidence type="ECO:0000256" key="5">
    <source>
        <dbReference type="PROSITE-ProRule" id="PRU00089"/>
    </source>
</evidence>
<dbReference type="EMBL" id="JAWJWF010000046">
    <property type="protein sequence ID" value="KAK6624135.1"/>
    <property type="molecule type" value="Genomic_DNA"/>
</dbReference>
<reference evidence="8 9" key="1">
    <citation type="submission" date="2023-09" db="EMBL/GenBank/DDBJ databases">
        <title>Genomes of two closely related lineages of the louse Polyplax serrata with different host specificities.</title>
        <authorList>
            <person name="Martinu J."/>
            <person name="Tarabai H."/>
            <person name="Stefka J."/>
            <person name="Hypsa V."/>
        </authorList>
    </citation>
    <scope>NUCLEOTIDE SEQUENCE [LARGE SCALE GENOMIC DNA]</scope>
    <source>
        <strain evidence="8">98ZLc_SE</strain>
    </source>
</reference>
<dbReference type="PRINTS" id="PR00053">
    <property type="entry name" value="FORKHEAD"/>
</dbReference>
<keyword evidence="4 5" id="KW-0539">Nucleus</keyword>
<organism evidence="8 9">
    <name type="scientific">Polyplax serrata</name>
    <name type="common">Common mouse louse</name>
    <dbReference type="NCBI Taxonomy" id="468196"/>
    <lineage>
        <taxon>Eukaryota</taxon>
        <taxon>Metazoa</taxon>
        <taxon>Ecdysozoa</taxon>
        <taxon>Arthropoda</taxon>
        <taxon>Hexapoda</taxon>
        <taxon>Insecta</taxon>
        <taxon>Pterygota</taxon>
        <taxon>Neoptera</taxon>
        <taxon>Paraneoptera</taxon>
        <taxon>Psocodea</taxon>
        <taxon>Troctomorpha</taxon>
        <taxon>Phthiraptera</taxon>
        <taxon>Anoplura</taxon>
        <taxon>Polyplacidae</taxon>
        <taxon>Polyplax</taxon>
    </lineage>
</organism>
<evidence type="ECO:0000259" key="7">
    <source>
        <dbReference type="PROSITE" id="PS50039"/>
    </source>
</evidence>
<keyword evidence="1" id="KW-0805">Transcription regulation</keyword>
<dbReference type="InterPro" id="IPR030456">
    <property type="entry name" value="TF_fork_head_CS_2"/>
</dbReference>
<feature type="DNA-binding region" description="Fork-head" evidence="5">
    <location>
        <begin position="347"/>
        <end position="437"/>
    </location>
</feature>
<dbReference type="SUPFAM" id="SSF46785">
    <property type="entry name" value="Winged helix' DNA-binding domain"/>
    <property type="match status" value="1"/>
</dbReference>
<dbReference type="Proteomes" id="UP001359485">
    <property type="component" value="Unassembled WGS sequence"/>
</dbReference>
<dbReference type="CDD" id="cd20023">
    <property type="entry name" value="FH_FOXJ1"/>
    <property type="match status" value="1"/>
</dbReference>
<dbReference type="Gene3D" id="1.10.10.10">
    <property type="entry name" value="Winged helix-like DNA-binding domain superfamily/Winged helix DNA-binding domain"/>
    <property type="match status" value="1"/>
</dbReference>
<feature type="domain" description="Fork-head" evidence="7">
    <location>
        <begin position="347"/>
        <end position="437"/>
    </location>
</feature>
<protein>
    <recommendedName>
        <fullName evidence="7">Fork-head domain-containing protein</fullName>
    </recommendedName>
</protein>
<evidence type="ECO:0000256" key="2">
    <source>
        <dbReference type="ARBA" id="ARBA00023125"/>
    </source>
</evidence>
<evidence type="ECO:0000256" key="1">
    <source>
        <dbReference type="ARBA" id="ARBA00023015"/>
    </source>
</evidence>
<gene>
    <name evidence="8" type="ORF">RUM44_010993</name>
</gene>
<dbReference type="PANTHER" id="PTHR46805:SF1">
    <property type="entry name" value="FORKHEAD BOX PROTEIN J1"/>
    <property type="match status" value="1"/>
</dbReference>
<comment type="subcellular location">
    <subcellularLocation>
        <location evidence="5">Nucleus</location>
    </subcellularLocation>
</comment>
<dbReference type="SMART" id="SM00339">
    <property type="entry name" value="FH"/>
    <property type="match status" value="1"/>
</dbReference>
<dbReference type="InterPro" id="IPR036390">
    <property type="entry name" value="WH_DNA-bd_sf"/>
</dbReference>
<feature type="region of interest" description="Disordered" evidence="6">
    <location>
        <begin position="202"/>
        <end position="240"/>
    </location>
</feature>
<evidence type="ECO:0000256" key="6">
    <source>
        <dbReference type="SAM" id="MobiDB-lite"/>
    </source>
</evidence>
<name>A0ABR1ANS0_POLSC</name>
<sequence>MTTDSVTLHGDKQILKMGLSIHAENRDKFNDIAPMIILEPADQFYDSEQVIISNELAINELTGQGKYESSNLYLNKNYDQTHFSITVIDNEKVDEELMDCFEGIENDNYNVLNEVTNYNDLTAVEMNKYLIDEIRPCEGNFLLKSGELDLKAARCTASTTPGQKVEMSMTTTTSKVADEQVKSDESLDCILKNLLIESKQDVSGKTVPLSNGNKRSDPTTNSFQSKRMKFNGAEEVEQKPKVESKLSKVIDSKPKRDAAILNGENIQILKIETKPPKPSSADKDLTSLNWLHKLNIVSVPSLPTPPSSPTFQKNNCKKSNSFSLRLQYDTLLSPETMENYRTNGDKKPPISYATLICMAMRANNNKMTLSAIYSWIKENFMYYRNADPSWQNSIRHNLSLNKCFVKIPRSKNEPGKGGFWRLDIKILEEGRKNKRKVKKPGGLQQDKLKTKSDSCNLEKDMTTTIGQVTREFIDDINQPVMVEPVNPPVVSLGEDEITNMLLASVGWDDSHLDMLDSLLDSL</sequence>
<keyword evidence="3" id="KW-0804">Transcription</keyword>
<dbReference type="InterPro" id="IPR001766">
    <property type="entry name" value="Fork_head_dom"/>
</dbReference>
<dbReference type="PROSITE" id="PS00658">
    <property type="entry name" value="FORK_HEAD_2"/>
    <property type="match status" value="1"/>
</dbReference>
<keyword evidence="9" id="KW-1185">Reference proteome</keyword>
<comment type="caution">
    <text evidence="8">The sequence shown here is derived from an EMBL/GenBank/DDBJ whole genome shotgun (WGS) entry which is preliminary data.</text>
</comment>
<dbReference type="InterPro" id="IPR047512">
    <property type="entry name" value="FH_FOXJ1"/>
</dbReference>